<dbReference type="EMBL" id="ML742027">
    <property type="protein sequence ID" value="KAE8154652.1"/>
    <property type="molecule type" value="Genomic_DNA"/>
</dbReference>
<dbReference type="Proteomes" id="UP000325780">
    <property type="component" value="Unassembled WGS sequence"/>
</dbReference>
<name>A0A5N6U7S6_ASPAV</name>
<feature type="region of interest" description="Disordered" evidence="1">
    <location>
        <begin position="1992"/>
        <end position="2018"/>
    </location>
</feature>
<dbReference type="OrthoDB" id="1562405at2759"/>
<dbReference type="PANTHER" id="PTHR15678">
    <property type="entry name" value="ANTIGEN MLAA-22-RELATED"/>
    <property type="match status" value="1"/>
</dbReference>
<gene>
    <name evidence="5" type="ORF">BDV25DRAFT_147226</name>
</gene>
<feature type="compositionally biased region" description="Basic and acidic residues" evidence="1">
    <location>
        <begin position="1067"/>
        <end position="1099"/>
    </location>
</feature>
<feature type="compositionally biased region" description="Polar residues" evidence="1">
    <location>
        <begin position="99"/>
        <end position="115"/>
    </location>
</feature>
<feature type="compositionally biased region" description="Polar residues" evidence="1">
    <location>
        <begin position="2757"/>
        <end position="2787"/>
    </location>
</feature>
<feature type="region of interest" description="Disordered" evidence="1">
    <location>
        <begin position="2501"/>
        <end position="2537"/>
    </location>
</feature>
<feature type="compositionally biased region" description="Low complexity" evidence="1">
    <location>
        <begin position="2788"/>
        <end position="2802"/>
    </location>
</feature>
<feature type="compositionally biased region" description="Basic residues" evidence="1">
    <location>
        <begin position="1054"/>
        <end position="1066"/>
    </location>
</feature>
<protein>
    <submittedName>
        <fullName evidence="5">Mitochondrial protein from FMP27-domain-containing protein</fullName>
    </submittedName>
</protein>
<evidence type="ECO:0000313" key="5">
    <source>
        <dbReference type="EMBL" id="KAE8154652.1"/>
    </source>
</evidence>
<dbReference type="InterPro" id="IPR019415">
    <property type="entry name" value="FMP27_SW_RBG"/>
</dbReference>
<dbReference type="Pfam" id="PF10344">
    <property type="entry name" value="Hobbit"/>
    <property type="match status" value="1"/>
</dbReference>
<feature type="compositionally biased region" description="Basic and acidic residues" evidence="1">
    <location>
        <begin position="1044"/>
        <end position="1053"/>
    </location>
</feature>
<accession>A0A5N6U7S6</accession>
<feature type="domain" description="FMP27 SW motif-containing RBG unit" evidence="3">
    <location>
        <begin position="1121"/>
        <end position="1223"/>
    </location>
</feature>
<dbReference type="InterPro" id="IPR045167">
    <property type="entry name" value="Hobbit"/>
</dbReference>
<feature type="domain" description="FMP27/BLTP2/Hobbit GFWDK motif-containing RBG unit" evidence="2">
    <location>
        <begin position="1241"/>
        <end position="1400"/>
    </location>
</feature>
<feature type="compositionally biased region" description="Acidic residues" evidence="1">
    <location>
        <begin position="2508"/>
        <end position="2517"/>
    </location>
</feature>
<feature type="region of interest" description="Disordered" evidence="1">
    <location>
        <begin position="1044"/>
        <end position="1099"/>
    </location>
</feature>
<feature type="compositionally biased region" description="Basic and acidic residues" evidence="1">
    <location>
        <begin position="2860"/>
        <end position="2872"/>
    </location>
</feature>
<organism evidence="5 6">
    <name type="scientific">Aspergillus avenaceus</name>
    <dbReference type="NCBI Taxonomy" id="36643"/>
    <lineage>
        <taxon>Eukaryota</taxon>
        <taxon>Fungi</taxon>
        <taxon>Dikarya</taxon>
        <taxon>Ascomycota</taxon>
        <taxon>Pezizomycotina</taxon>
        <taxon>Eurotiomycetes</taxon>
        <taxon>Eurotiomycetidae</taxon>
        <taxon>Eurotiales</taxon>
        <taxon>Aspergillaceae</taxon>
        <taxon>Aspergillus</taxon>
        <taxon>Aspergillus subgen. Circumdati</taxon>
    </lineage>
</organism>
<feature type="region of interest" description="Disordered" evidence="1">
    <location>
        <begin position="1885"/>
        <end position="1923"/>
    </location>
</feature>
<dbReference type="SMART" id="SM01216">
    <property type="entry name" value="Fmp27_WPPW"/>
    <property type="match status" value="1"/>
</dbReference>
<feature type="region of interest" description="Disordered" evidence="1">
    <location>
        <begin position="92"/>
        <end position="126"/>
    </location>
</feature>
<evidence type="ECO:0000259" key="4">
    <source>
        <dbReference type="SMART" id="SM01216"/>
    </source>
</evidence>
<dbReference type="InterPro" id="IPR019449">
    <property type="entry name" value="FMP27_WPPW_RBG"/>
</dbReference>
<feature type="compositionally biased region" description="Polar residues" evidence="1">
    <location>
        <begin position="2586"/>
        <end position="2604"/>
    </location>
</feature>
<evidence type="ECO:0000313" key="6">
    <source>
        <dbReference type="Proteomes" id="UP000325780"/>
    </source>
</evidence>
<feature type="compositionally biased region" description="Polar residues" evidence="1">
    <location>
        <begin position="2615"/>
        <end position="2629"/>
    </location>
</feature>
<evidence type="ECO:0000256" key="1">
    <source>
        <dbReference type="SAM" id="MobiDB-lite"/>
    </source>
</evidence>
<feature type="region of interest" description="Disordered" evidence="1">
    <location>
        <begin position="2844"/>
        <end position="2888"/>
    </location>
</feature>
<feature type="compositionally biased region" description="Polar residues" evidence="1">
    <location>
        <begin position="2044"/>
        <end position="2061"/>
    </location>
</feature>
<feature type="domain" description="FMP27 WPPW motif-containing RBG unit" evidence="4">
    <location>
        <begin position="1646"/>
        <end position="2167"/>
    </location>
</feature>
<feature type="region of interest" description="Disordered" evidence="1">
    <location>
        <begin position="2034"/>
        <end position="2061"/>
    </location>
</feature>
<feature type="region of interest" description="Disordered" evidence="1">
    <location>
        <begin position="2739"/>
        <end position="2804"/>
    </location>
</feature>
<feature type="compositionally biased region" description="Basic residues" evidence="1">
    <location>
        <begin position="2740"/>
        <end position="2751"/>
    </location>
</feature>
<dbReference type="InterPro" id="IPR019441">
    <property type="entry name" value="FMP27/BLTP2/Hobbit_GFWDK_RBG"/>
</dbReference>
<dbReference type="SMART" id="SM01214">
    <property type="entry name" value="Fmp27_GFWDK"/>
    <property type="match status" value="1"/>
</dbReference>
<evidence type="ECO:0000259" key="2">
    <source>
        <dbReference type="SMART" id="SM01214"/>
    </source>
</evidence>
<dbReference type="PANTHER" id="PTHR15678:SF6">
    <property type="entry name" value="BRIDGE-LIKE LIPID TRANSFER PROTEIN FAMILY MEMBER 2"/>
    <property type="match status" value="1"/>
</dbReference>
<feature type="region of interest" description="Disordered" evidence="1">
    <location>
        <begin position="825"/>
        <end position="845"/>
    </location>
</feature>
<sequence>MMALFSPTTVLVGFLLLYLSSFLIFAVVRIATGVSIQRIGYFSLRRIAYVPREGVRIELRGLGLSLHPPSFAQPTWLSLRLTELKVTVDPAALGKGKRTSTQPDESDPQNSGDSSQPEEDDASFQGRSKTWKSLMKLKEQVKRLHRKIHWLKLVDVVAVNTTVNFVDAGQIQVGTLSLAVDTRRKMVDRGKLFRRKKYQSGELRPAEWIMTVQNVLLAVDGGEPTELLDNVGVNVHGILHKDLDGLRDASIALKIGRMHIPYDDLMTLAQRIKQFRQTFSETSKDEADDELSFADFVEELDKPGSQDDALVQTVADSREFASSLLRGIQEIQIALSFFRLSRAIQPPSTKQNSVYLNIISHEIGIDLHRMDQNSPAHRMYFQRNDIAHQALLAAISLSVSLDDSSGETDNILYIPMATTTIKTTLPSKTINSLSECNPEERNTNILFANFVVTSPSVDLEPRHVSRLLGLVQDRTSSPRGKKRNSHRLISRLLPKASIKLSIHEPVLRFVLPVTKSSEDSEEDYNLLICSISSISLDIESSHSAEGGIHYSLSSIYRVASHQLYYQTPLGVKHNLLTTENMELKIVLSASPEVCVIASGSLNTCSAHMVNGEVNRGIQQVIEQFRAQLKPKKRVSMSFEERKPSFLRRIPSWLVRFQFEATGLSLEIAGVDENASEVSRGVSLQLHSWTADYRAQKSEPTTVSVVRRRTPSHSTIGDESPFRFPPTSPPRQTQRGAADGRRLALHVRGFEGFVIESEDYLEAEPFFSLPRFEVALSTLSDRLGPIFNVNSVVKGIYLQYSLYRCYCVMVAASVIQDAFLRPPPKTASQVPSPWNSPPSSPRSFSQRKELVTLDVRVTVIQVKTFMPSDPPMMLQVYGLTAGSHRLSVPFVRAHLVRLHAEAPKLRGVWARIVGMNNVRIDFRTPKLKQGANFTEEKSIDVWADFIRVGVPHHMVMHRIFDNAINTSKALKQLHHRFKTRTADFETVREPEEPKKIPRISVRSKALLFEMEDDAFEWKLGCIYRAGLMEQRQRLAREEAFELKSQKVKDSDQRRASSRLRAKSSHRTLRSERVSGETKRSKSADAKPRHEEDETNRERGRKFRYDTEGAACISGESKISAEVAWYRLQEYNARSWKKQIDAALKFQGTSIKEVRNLFSGADEPPEDVEETETILSIPNRPALLAALISDINLVIDKPFFPLQEYPSFLHKIGKGIPMSTQYALLVPMSFQLDMGEARVNLRDYPLDLLHIPALRPGQSPRLPSWSLRTNFVIAEEYRDYKSARQVQIELISSSRHPDGTKTPPVEISVWRSVSPVKTYSDPTIEINTSLPTSISWGMSYQPVIQDMMKIIEGFTKPEIDPSDRVGFWDKIRLSFHSRLRILWKEDGDVHLRLKGSRDPYIVTGFGSGFVMCWRKDVKWEIHTSDDPKEFMSVTSGEYVLAIPDYSHEARFMAEATSQDLESTSSSSVLKNAAHFKKVVMKLSGDVKLAAGLVFERNVDDTRRSSQFKPHYEVVLQNPKYVDPSERETYDAYRGFRSNHIHLSISVIAPSSRNWCVDQNQSPTSYNTVHLSPRFFTHFFNWWSLFSGVMSLPVRQGPLWPGVTKTSKKFNRHLATVKYKLLFAPLFVAHIYKHKDREDYGEDVVTATGIKVRLDSLKLDVHQRREQVKTQAKGRLKETQASAMRINQTELDLQAADFRAVSASIEGTTLDDVEQNRDDIISSFQQPVASVDLSRFTIPDHNLDWVDMDDFVELDWILPQESNPRTQILPLAFTPRFTYFRQTDHGDISMDETGYSTFGNETTHECVMSENNEPRRVQMELIRDRLATIEAQVQDCERTIGEQELRITRDVDPDPQLQTEHENFVKQAQSLARRRAFLAAGLQRLERQLAREERSPTKSSPETIASDVTNRVGADSESTNDLDGLYSSPHDEFASDFNNRFIIHNIQLKWNNSLRNIILRYSHQVSQRRGFVYYMSRRAVKFILDIVDEQSKNQRRHSKLFKSASRRPSDARGLEEEDGSVEDRIEQLLSDAKRFVNAEEQDDSSQKNEPASQSDSSSENISPEFTPQNSYHLRLIAPQIQLQSEKNQKSVLLVAAKGMQLKVVSIMDKERVSDDVSGLVQRRFSLEMDGAQFFVATQKNLMKHLQFYAGNKYGNSPGSAWPPWLTLEAMFDFELNPFGFSRIVQKTSASLRYDKYNNLRLKYNEEVAKGQTDQKRNSSDQETRIDQISVDFPHLRAICDSAEYYSMYIIVLDLLLYSEPLEKVRNERLERIMLSSDFSDLRGAPEMVFKLQSRIRQLEEIKDHFQVHAKYLDQKGWEDRLVLEKDLAQCEDELFFLMKAITTSQRRIDPTMSGAHGVMRWNISANEVVWHLMKNECEPLVEFQLRNAEFNRTDNSDGSNHNLVAVERLYGLNLLPDAIYPQIIVPYLDQSKVLDAPDDFMIRVKWHMLEAVAGIPVVDDFEVSLFPLKVQLEHELGQKVFEYIFPNVGPSAFENGGFSPLMIKNMKPLGDSDESDEEDGGSPVPPHSAHGSGDISMEDLQKGPGAIELRLHPTLTSSEDARPRSARSNHLKGLAMTPLPKDANRLGPSESSRQTGRPSTSGGLSTKRSADSLRLLSRQPTDKTIANGSGTNVAEDKGKKFGLGKLPRSGKSKATTDDLSQMMSRASNYMTLAHVKVHDVVLCMSYKGKGDHNLEDIHDFVFRLPVLEYRNKTWSNLDLALRLKKDVIKALISHAPAILGNKFSHHRPTKQQQKKYREMASSSQALHNQDSSANTISDKSFTSQDSNSEYSESQSQRSVHSGSSRLVRSNSLGSSMLSIEPGGLLSDARSVSEVDVDARWEQSRRIVYPPSRPMTSGTAIARSETKRWDGPDESSKMTIRNFGRKLMPSRK</sequence>
<evidence type="ECO:0000259" key="3">
    <source>
        <dbReference type="SMART" id="SM01215"/>
    </source>
</evidence>
<feature type="region of interest" description="Disordered" evidence="1">
    <location>
        <begin position="699"/>
        <end position="737"/>
    </location>
</feature>
<keyword evidence="6" id="KW-1185">Reference proteome</keyword>
<feature type="region of interest" description="Disordered" evidence="1">
    <location>
        <begin position="2550"/>
        <end position="2654"/>
    </location>
</feature>
<feature type="compositionally biased region" description="Polar residues" evidence="1">
    <location>
        <begin position="1894"/>
        <end position="1906"/>
    </location>
</feature>
<reference evidence="5 6" key="1">
    <citation type="submission" date="2019-04" db="EMBL/GenBank/DDBJ databases">
        <title>Friends and foes A comparative genomics study of 23 Aspergillus species from section Flavi.</title>
        <authorList>
            <consortium name="DOE Joint Genome Institute"/>
            <person name="Kjaerbolling I."/>
            <person name="Vesth T."/>
            <person name="Frisvad J.C."/>
            <person name="Nybo J.L."/>
            <person name="Theobald S."/>
            <person name="Kildgaard S."/>
            <person name="Isbrandt T."/>
            <person name="Kuo A."/>
            <person name="Sato A."/>
            <person name="Lyhne E.K."/>
            <person name="Kogle M.E."/>
            <person name="Wiebenga A."/>
            <person name="Kun R.S."/>
            <person name="Lubbers R.J."/>
            <person name="Makela M.R."/>
            <person name="Barry K."/>
            <person name="Chovatia M."/>
            <person name="Clum A."/>
            <person name="Daum C."/>
            <person name="Haridas S."/>
            <person name="He G."/>
            <person name="LaButti K."/>
            <person name="Lipzen A."/>
            <person name="Mondo S."/>
            <person name="Riley R."/>
            <person name="Salamov A."/>
            <person name="Simmons B.A."/>
            <person name="Magnuson J.K."/>
            <person name="Henrissat B."/>
            <person name="Mortensen U.H."/>
            <person name="Larsen T.O."/>
            <person name="Devries R.P."/>
            <person name="Grigoriev I.V."/>
            <person name="Machida M."/>
            <person name="Baker S.E."/>
            <person name="Andersen M.R."/>
        </authorList>
    </citation>
    <scope>NUCLEOTIDE SEQUENCE [LARGE SCALE GENOMIC DNA]</scope>
    <source>
        <strain evidence="5 6">IBT 18842</strain>
    </source>
</reference>
<proteinExistence type="predicted"/>
<dbReference type="SMART" id="SM01215">
    <property type="entry name" value="Fmp27_SW"/>
    <property type="match status" value="1"/>
</dbReference>